<dbReference type="AlphaFoldDB" id="A0A1B4FD86"/>
<protein>
    <submittedName>
        <fullName evidence="1">Transposase</fullName>
    </submittedName>
</protein>
<organism evidence="1 2">
    <name type="scientific">Burkholderia mayonis</name>
    <dbReference type="NCBI Taxonomy" id="1385591"/>
    <lineage>
        <taxon>Bacteria</taxon>
        <taxon>Pseudomonadati</taxon>
        <taxon>Pseudomonadota</taxon>
        <taxon>Betaproteobacteria</taxon>
        <taxon>Burkholderiales</taxon>
        <taxon>Burkholderiaceae</taxon>
        <taxon>Burkholderia</taxon>
        <taxon>pseudomallei group</taxon>
    </lineage>
</organism>
<accession>A0A1B4FD86</accession>
<keyword evidence="2" id="KW-1185">Reference proteome</keyword>
<reference evidence="1 2" key="1">
    <citation type="submission" date="2015-12" db="EMBL/GenBank/DDBJ databases">
        <title>Diversity of Burkholderia near neighbor genomes.</title>
        <authorList>
            <person name="Sahl J."/>
            <person name="Wagner D."/>
            <person name="Keim P."/>
        </authorList>
    </citation>
    <scope>NUCLEOTIDE SEQUENCE [LARGE SCALE GENOMIC DNA]</scope>
    <source>
        <strain evidence="1 2">BDU6</strain>
    </source>
</reference>
<dbReference type="EMBL" id="CP013386">
    <property type="protein sequence ID" value="AOJ01617.1"/>
    <property type="molecule type" value="Genomic_DNA"/>
</dbReference>
<dbReference type="Proteomes" id="UP000062519">
    <property type="component" value="Chromosome 1"/>
</dbReference>
<dbReference type="KEGG" id="buu:WS70_07065"/>
<proteinExistence type="predicted"/>
<evidence type="ECO:0000313" key="2">
    <source>
        <dbReference type="Proteomes" id="UP000062519"/>
    </source>
</evidence>
<sequence>MRQVSTADKSNEITAILELLAARNMASLRKITLNLARLAQNRQPKKLSLKNIRNLAAWDTVMRDAILGLA</sequence>
<name>A0A1B4FD86_9BURK</name>
<evidence type="ECO:0000313" key="1">
    <source>
        <dbReference type="EMBL" id="AOJ01617.1"/>
    </source>
</evidence>
<gene>
    <name evidence="1" type="ORF">WS70_07065</name>
</gene>